<sequence>MKSIVKKLAIGTLILTIILTAATYLLFRSEIDHMLGGNTEVVDVTQFKTISGDLAITNVSVLSADSQSMRPNQTVLINDDTIVSVDQNLVIPERYHVIDGEGKFLIPGLVDSHVHIKKSKNDFLLYIANGITQIGEMTGMEQHFDYRQDIRNGAIGPGIFIASPKINSLQGIYPTIRSLFEKRHQNFFDTDSVRQAVKKFKLMGYDAIKLSSDIDADIYYAINDEAQKQKIPVIGHLPVGLQLDDLYRSGQSQLGHIDSITHNLLVEFGGVYSKNSQAFLEQVSALADSIAVKFKQNDIALASTVWLHKTIPQQDFNLADFLKSIELEYQNPGWLEGSIVSRGCLPGSNSYENPHNTDPESKLESEIYFQTYNKAIAIITQALVRHDVVITAGTDALGACGMIAGFSLHYELETLHELGLSNAQVLHSATLAPAKWMGTNAGIIESGFRADLVLLNKNPLENISNTRTINSVITKGKYLDRSQLDKILAAVKEANKNSRKVNIDSYLN</sequence>
<dbReference type="SUPFAM" id="SSF51338">
    <property type="entry name" value="Composite domain of metallo-dependent hydrolases"/>
    <property type="match status" value="1"/>
</dbReference>
<dbReference type="Pfam" id="PF01979">
    <property type="entry name" value="Amidohydro_1"/>
    <property type="match status" value="1"/>
</dbReference>
<dbReference type="InterPro" id="IPR011059">
    <property type="entry name" value="Metal-dep_hydrolase_composite"/>
</dbReference>
<keyword evidence="2" id="KW-0378">Hydrolase</keyword>
<dbReference type="InterPro" id="IPR032466">
    <property type="entry name" value="Metal_Hydrolase"/>
</dbReference>
<dbReference type="Gene3D" id="2.30.40.10">
    <property type="entry name" value="Urease, subunit C, domain 1"/>
    <property type="match status" value="2"/>
</dbReference>
<evidence type="ECO:0000259" key="1">
    <source>
        <dbReference type="Pfam" id="PF01979"/>
    </source>
</evidence>
<dbReference type="InterPro" id="IPR006680">
    <property type="entry name" value="Amidohydro-rel"/>
</dbReference>
<keyword evidence="3" id="KW-1185">Reference proteome</keyword>
<evidence type="ECO:0000313" key="2">
    <source>
        <dbReference type="EMBL" id="TQV89275.1"/>
    </source>
</evidence>
<dbReference type="PANTHER" id="PTHR43135:SF3">
    <property type="entry name" value="ALPHA-D-RIBOSE 1-METHYLPHOSPHONATE 5-TRIPHOSPHATE DIPHOSPHATASE"/>
    <property type="match status" value="1"/>
</dbReference>
<dbReference type="RefSeq" id="WP_142892125.1">
    <property type="nucleotide sequence ID" value="NZ_ML660161.1"/>
</dbReference>
<dbReference type="AlphaFoldDB" id="A0A545UIJ0"/>
<dbReference type="EMBL" id="VIKS01000002">
    <property type="protein sequence ID" value="TQV89275.1"/>
    <property type="molecule type" value="Genomic_DNA"/>
</dbReference>
<accession>A0A545UIJ0</accession>
<dbReference type="InterPro" id="IPR051781">
    <property type="entry name" value="Metallo-dep_Hydrolase"/>
</dbReference>
<gene>
    <name evidence="2" type="ORF">FLL46_03855</name>
</gene>
<dbReference type="Gene3D" id="1.20.58.520">
    <property type="entry name" value="Amidohydrolase"/>
    <property type="match status" value="1"/>
</dbReference>
<dbReference type="GO" id="GO:0016810">
    <property type="term" value="F:hydrolase activity, acting on carbon-nitrogen (but not peptide) bonds"/>
    <property type="evidence" value="ECO:0007669"/>
    <property type="project" value="InterPro"/>
</dbReference>
<reference evidence="2 3" key="1">
    <citation type="submission" date="2019-07" db="EMBL/GenBank/DDBJ databases">
        <title>Draft genome for Aliikangiella sp. M105.</title>
        <authorList>
            <person name="Wang G."/>
        </authorList>
    </citation>
    <scope>NUCLEOTIDE SEQUENCE [LARGE SCALE GENOMIC DNA]</scope>
    <source>
        <strain evidence="2 3">M105</strain>
    </source>
</reference>
<dbReference type="SUPFAM" id="SSF51556">
    <property type="entry name" value="Metallo-dependent hydrolases"/>
    <property type="match status" value="1"/>
</dbReference>
<evidence type="ECO:0000313" key="3">
    <source>
        <dbReference type="Proteomes" id="UP000315439"/>
    </source>
</evidence>
<protein>
    <submittedName>
        <fullName evidence="2">Amidohydrolase family protein</fullName>
    </submittedName>
</protein>
<organism evidence="2 3">
    <name type="scientific">Aliikangiella coralliicola</name>
    <dbReference type="NCBI Taxonomy" id="2592383"/>
    <lineage>
        <taxon>Bacteria</taxon>
        <taxon>Pseudomonadati</taxon>
        <taxon>Pseudomonadota</taxon>
        <taxon>Gammaproteobacteria</taxon>
        <taxon>Oceanospirillales</taxon>
        <taxon>Pleioneaceae</taxon>
        <taxon>Aliikangiella</taxon>
    </lineage>
</organism>
<dbReference type="PANTHER" id="PTHR43135">
    <property type="entry name" value="ALPHA-D-RIBOSE 1-METHYLPHOSPHONATE 5-TRIPHOSPHATE DIPHOSPHATASE"/>
    <property type="match status" value="1"/>
</dbReference>
<name>A0A545UIJ0_9GAMM</name>
<dbReference type="Gene3D" id="3.30.110.90">
    <property type="entry name" value="Amidohydrolase"/>
    <property type="match status" value="2"/>
</dbReference>
<comment type="caution">
    <text evidence="2">The sequence shown here is derived from an EMBL/GenBank/DDBJ whole genome shotgun (WGS) entry which is preliminary data.</text>
</comment>
<dbReference type="Gene3D" id="3.40.50.10910">
    <property type="entry name" value="Amidohydrolase"/>
    <property type="match status" value="1"/>
</dbReference>
<proteinExistence type="predicted"/>
<dbReference type="Proteomes" id="UP000315439">
    <property type="component" value="Unassembled WGS sequence"/>
</dbReference>
<feature type="domain" description="Amidohydrolase-related" evidence="1">
    <location>
        <begin position="104"/>
        <end position="477"/>
    </location>
</feature>
<dbReference type="OrthoDB" id="9031471at2"/>